<evidence type="ECO:0000256" key="6">
    <source>
        <dbReference type="ARBA" id="ARBA00022619"/>
    </source>
</evidence>
<dbReference type="AlphaFoldDB" id="A0A9P5NVM7"/>
<evidence type="ECO:0000256" key="4">
    <source>
        <dbReference type="ARBA" id="ARBA00012851"/>
    </source>
</evidence>
<comment type="catalytic activity">
    <reaction evidence="12">
        <text>2,5-diamino-6-(1-D-ribitylamino)pyrimidin-4(3H)-one 5'-phosphate + NADP(+) = 2,5-diamino-6-(1-D-ribosylamino)pyrimidin-4(3H)-one 5'-phosphate + NADPH + H(+)</text>
        <dbReference type="Rhea" id="RHEA:27278"/>
        <dbReference type="ChEBI" id="CHEBI:15378"/>
        <dbReference type="ChEBI" id="CHEBI:57783"/>
        <dbReference type="ChEBI" id="CHEBI:58349"/>
        <dbReference type="ChEBI" id="CHEBI:58890"/>
        <dbReference type="ChEBI" id="CHEBI:59545"/>
        <dbReference type="EC" id="1.1.1.302"/>
    </reaction>
</comment>
<evidence type="ECO:0000256" key="11">
    <source>
        <dbReference type="ARBA" id="ARBA00047550"/>
    </source>
</evidence>
<feature type="domain" description="Bacterial bifunctional deaminase-reductase C-terminal" evidence="13">
    <location>
        <begin position="9"/>
        <end position="239"/>
    </location>
</feature>
<reference evidence="14" key="1">
    <citation type="submission" date="2020-11" db="EMBL/GenBank/DDBJ databases">
        <authorList>
            <consortium name="DOE Joint Genome Institute"/>
            <person name="Ahrendt S."/>
            <person name="Riley R."/>
            <person name="Andreopoulos W."/>
            <person name="LaButti K."/>
            <person name="Pangilinan J."/>
            <person name="Ruiz-duenas F.J."/>
            <person name="Barrasa J.M."/>
            <person name="Sanchez-Garcia M."/>
            <person name="Camarero S."/>
            <person name="Miyauchi S."/>
            <person name="Serrano A."/>
            <person name="Linde D."/>
            <person name="Babiker R."/>
            <person name="Drula E."/>
            <person name="Ayuso-Fernandez I."/>
            <person name="Pacheco R."/>
            <person name="Padilla G."/>
            <person name="Ferreira P."/>
            <person name="Barriuso J."/>
            <person name="Kellner H."/>
            <person name="Castanera R."/>
            <person name="Alfaro M."/>
            <person name="Ramirez L."/>
            <person name="Pisabarro A.G."/>
            <person name="Kuo A."/>
            <person name="Tritt A."/>
            <person name="Lipzen A."/>
            <person name="He G."/>
            <person name="Yan M."/>
            <person name="Ng V."/>
            <person name="Cullen D."/>
            <person name="Martin F."/>
            <person name="Rosso M.-N."/>
            <person name="Henrissat B."/>
            <person name="Hibbett D."/>
            <person name="Martinez A.T."/>
            <person name="Grigoriev I.V."/>
        </authorList>
    </citation>
    <scope>NUCLEOTIDE SEQUENCE</scope>
    <source>
        <strain evidence="14">AH 44721</strain>
    </source>
</reference>
<dbReference type="EMBL" id="JADNYJ010000007">
    <property type="protein sequence ID" value="KAF8910163.1"/>
    <property type="molecule type" value="Genomic_DNA"/>
</dbReference>
<dbReference type="SUPFAM" id="SSF53597">
    <property type="entry name" value="Dihydrofolate reductase-like"/>
    <property type="match status" value="1"/>
</dbReference>
<proteinExistence type="inferred from homology"/>
<dbReference type="Pfam" id="PF01872">
    <property type="entry name" value="RibD_C"/>
    <property type="match status" value="1"/>
</dbReference>
<accession>A0A9P5NVM7</accession>
<dbReference type="OrthoDB" id="5432at2759"/>
<evidence type="ECO:0000256" key="12">
    <source>
        <dbReference type="ARBA" id="ARBA00049020"/>
    </source>
</evidence>
<dbReference type="Proteomes" id="UP000724874">
    <property type="component" value="Unassembled WGS sequence"/>
</dbReference>
<evidence type="ECO:0000313" key="14">
    <source>
        <dbReference type="EMBL" id="KAF8910163.1"/>
    </source>
</evidence>
<evidence type="ECO:0000256" key="5">
    <source>
        <dbReference type="ARBA" id="ARBA00015035"/>
    </source>
</evidence>
<protein>
    <recommendedName>
        <fullName evidence="5">2,5-diamino-6-ribosylamino-4(3H)-pyrimidinone 5'-phosphate reductase</fullName>
        <ecNumber evidence="4">1.1.1.302</ecNumber>
    </recommendedName>
    <alternativeName>
        <fullName evidence="10">2,5-diamino-6-(5-phospho-D-ribosylamino)pyrimidin-4(3H)-one reductase</fullName>
    </alternativeName>
    <alternativeName>
        <fullName evidence="9">2,5-diamino-6-ribitylamino-4(3H)-pyrimidinone 5'-phosphate synthase</fullName>
    </alternativeName>
</protein>
<evidence type="ECO:0000256" key="10">
    <source>
        <dbReference type="ARBA" id="ARBA00031630"/>
    </source>
</evidence>
<gene>
    <name evidence="14" type="ORF">CPB84DRAFT_1363605</name>
</gene>
<evidence type="ECO:0000256" key="7">
    <source>
        <dbReference type="ARBA" id="ARBA00022857"/>
    </source>
</evidence>
<dbReference type="EC" id="1.1.1.302" evidence="4"/>
<comment type="similarity">
    <text evidence="3">Belongs to the HTP reductase family.</text>
</comment>
<evidence type="ECO:0000256" key="3">
    <source>
        <dbReference type="ARBA" id="ARBA00009723"/>
    </source>
</evidence>
<dbReference type="GO" id="GO:0008703">
    <property type="term" value="F:5-amino-6-(5-phosphoribosylamino)uracil reductase activity"/>
    <property type="evidence" value="ECO:0007669"/>
    <property type="project" value="InterPro"/>
</dbReference>
<comment type="caution">
    <text evidence="14">The sequence shown here is derived from an EMBL/GenBank/DDBJ whole genome shotgun (WGS) entry which is preliminary data.</text>
</comment>
<dbReference type="Gene3D" id="3.40.430.10">
    <property type="entry name" value="Dihydrofolate Reductase, subunit A"/>
    <property type="match status" value="1"/>
</dbReference>
<evidence type="ECO:0000259" key="13">
    <source>
        <dbReference type="Pfam" id="PF01872"/>
    </source>
</evidence>
<keyword evidence="7" id="KW-0521">NADP</keyword>
<keyword evidence="8" id="KW-0560">Oxidoreductase</keyword>
<dbReference type="InterPro" id="IPR002734">
    <property type="entry name" value="RibDG_C"/>
</dbReference>
<comment type="catalytic activity">
    <reaction evidence="11">
        <text>2,5-diamino-6-(1-D-ribitylamino)pyrimidin-4(3H)-one 5'-phosphate + NAD(+) = 2,5-diamino-6-(1-D-ribosylamino)pyrimidin-4(3H)-one 5'-phosphate + NADH + H(+)</text>
        <dbReference type="Rhea" id="RHEA:27274"/>
        <dbReference type="ChEBI" id="CHEBI:15378"/>
        <dbReference type="ChEBI" id="CHEBI:57540"/>
        <dbReference type="ChEBI" id="CHEBI:57945"/>
        <dbReference type="ChEBI" id="CHEBI:58890"/>
        <dbReference type="ChEBI" id="CHEBI:59545"/>
        <dbReference type="EC" id="1.1.1.302"/>
    </reaction>
</comment>
<comment type="pathway">
    <text evidence="2">Cofactor biosynthesis; riboflavin biosynthesis.</text>
</comment>
<comment type="function">
    <text evidence="1">Catalyzes an early step in riboflavin biosynthesis, the NADPH-dependent reduction of the ribose side chain of 2,5-diamino-6-ribosylamino-4(3H)-pyrimidinone 5'-phosphate, yielding 2,5-diamino-6-ribitylamino-4(3H)-pyrimidinone 5'-phosphate.</text>
</comment>
<evidence type="ECO:0000256" key="1">
    <source>
        <dbReference type="ARBA" id="ARBA00003555"/>
    </source>
</evidence>
<sequence>MSPTPPKRPHTTLTFAQSLDAKIAGAEGRQLILSGEESMIMTHWMRTMHDGILIGIGTALNDDPQLNVRKLPPPNAMSYHLPRPIIIDTYLRLPPTCKLLLNYQNKVGRRPWVVCGHVAAPSTHSRLPADTAETRLLRKQALEAAGARIIEIPMTPTADGIGTRLSIPSVLQTLKELGISSVMVEGGAQIISSFMEENTADTLIITIAPTFVGASGVAYNCITEAGNLKYMGTMAIGKDSVFTFCHKDSNIFYQGHF</sequence>
<dbReference type="InterPro" id="IPR050765">
    <property type="entry name" value="Riboflavin_Biosynth_HTPR"/>
</dbReference>
<organism evidence="14 15">
    <name type="scientific">Gymnopilus junonius</name>
    <name type="common">Spectacular rustgill mushroom</name>
    <name type="synonym">Gymnopilus spectabilis subsp. junonius</name>
    <dbReference type="NCBI Taxonomy" id="109634"/>
    <lineage>
        <taxon>Eukaryota</taxon>
        <taxon>Fungi</taxon>
        <taxon>Dikarya</taxon>
        <taxon>Basidiomycota</taxon>
        <taxon>Agaricomycotina</taxon>
        <taxon>Agaricomycetes</taxon>
        <taxon>Agaricomycetidae</taxon>
        <taxon>Agaricales</taxon>
        <taxon>Agaricineae</taxon>
        <taxon>Hymenogastraceae</taxon>
        <taxon>Gymnopilus</taxon>
    </lineage>
</organism>
<keyword evidence="15" id="KW-1185">Reference proteome</keyword>
<dbReference type="PANTHER" id="PTHR38011">
    <property type="entry name" value="DIHYDROFOLATE REDUCTASE FAMILY PROTEIN (AFU_ORTHOLOGUE AFUA_8G06820)"/>
    <property type="match status" value="1"/>
</dbReference>
<name>A0A9P5NVM7_GYMJU</name>
<evidence type="ECO:0000256" key="9">
    <source>
        <dbReference type="ARBA" id="ARBA00030073"/>
    </source>
</evidence>
<evidence type="ECO:0000256" key="8">
    <source>
        <dbReference type="ARBA" id="ARBA00023002"/>
    </source>
</evidence>
<dbReference type="PANTHER" id="PTHR38011:SF7">
    <property type="entry name" value="2,5-DIAMINO-6-RIBOSYLAMINO-4(3H)-PYRIMIDINONE 5'-PHOSPHATE REDUCTASE"/>
    <property type="match status" value="1"/>
</dbReference>
<keyword evidence="6" id="KW-0686">Riboflavin biosynthesis</keyword>
<dbReference type="GO" id="GO:0009231">
    <property type="term" value="P:riboflavin biosynthetic process"/>
    <property type="evidence" value="ECO:0007669"/>
    <property type="project" value="UniProtKB-KW"/>
</dbReference>
<dbReference type="InterPro" id="IPR024072">
    <property type="entry name" value="DHFR-like_dom_sf"/>
</dbReference>
<evidence type="ECO:0000256" key="2">
    <source>
        <dbReference type="ARBA" id="ARBA00005104"/>
    </source>
</evidence>
<evidence type="ECO:0000313" key="15">
    <source>
        <dbReference type="Proteomes" id="UP000724874"/>
    </source>
</evidence>